<dbReference type="AlphaFoldDB" id="A0A9P8VWF8"/>
<dbReference type="OrthoDB" id="5056688at2759"/>
<reference evidence="3 4" key="1">
    <citation type="journal article" date="2021" name="Nat. Commun.">
        <title>Genetic determinants of endophytism in the Arabidopsis root mycobiome.</title>
        <authorList>
            <person name="Mesny F."/>
            <person name="Miyauchi S."/>
            <person name="Thiergart T."/>
            <person name="Pickel B."/>
            <person name="Atanasova L."/>
            <person name="Karlsson M."/>
            <person name="Huettel B."/>
            <person name="Barry K.W."/>
            <person name="Haridas S."/>
            <person name="Chen C."/>
            <person name="Bauer D."/>
            <person name="Andreopoulos W."/>
            <person name="Pangilinan J."/>
            <person name="LaButti K."/>
            <person name="Riley R."/>
            <person name="Lipzen A."/>
            <person name="Clum A."/>
            <person name="Drula E."/>
            <person name="Henrissat B."/>
            <person name="Kohler A."/>
            <person name="Grigoriev I.V."/>
            <person name="Martin F.M."/>
            <person name="Hacquard S."/>
        </authorList>
    </citation>
    <scope>NUCLEOTIDE SEQUENCE [LARGE SCALE GENOMIC DNA]</scope>
    <source>
        <strain evidence="3 4">MPI-CAGE-CH-0241</strain>
    </source>
</reference>
<feature type="compositionally biased region" description="Pro residues" evidence="2">
    <location>
        <begin position="1"/>
        <end position="10"/>
    </location>
</feature>
<feature type="region of interest" description="Disordered" evidence="2">
    <location>
        <begin position="1"/>
        <end position="22"/>
    </location>
</feature>
<sequence>MPSTRPPPIDPDGAASDTLRIPEPFGSSLQVRGARAARRIYRAMGVWPWEIVPESPPKIWAINLLEDLALVVEHVAKDPAATLEDLRVELRKSLSRDRKPSYTGKLMAQDVHAAKKRFVRVSQTSPGPERKYEDVEETSLSERRSGRRRRAVSNSNDPPDSPSAMASRGCKSPNESDEYLASSITVAPDPPPSPPQPRNVKALKRSGSEIPVPDEKRARPSSPEGSRLSAAQSLMLFSSPMSAFHMTPSFPTASTYNNPTRSFYAGTLHEPLQPAAATFVAAIDSHVRSLTEPLVMAQKDIFPHRTIHQDAMSKLRTSQGGVRLIQDEIDECRETLLRLHEETSQQDALAPQLQALQENNMSLPPEIAQAIRSYDSQRAIKIEEVKRQEAAIAAKTDKLERAREELDAAEKNCSGLEAEIQRLQSAVTRGSEATRLAHMFGVVVQLGPEGLASIERIYPEIGSLLESLLAARGQPAQQPYLSQVEKVERE</sequence>
<evidence type="ECO:0000313" key="4">
    <source>
        <dbReference type="Proteomes" id="UP000777438"/>
    </source>
</evidence>
<proteinExistence type="predicted"/>
<feature type="coiled-coil region" evidence="1">
    <location>
        <begin position="382"/>
        <end position="426"/>
    </location>
</feature>
<evidence type="ECO:0000313" key="3">
    <source>
        <dbReference type="EMBL" id="KAH6876567.1"/>
    </source>
</evidence>
<feature type="region of interest" description="Disordered" evidence="2">
    <location>
        <begin position="120"/>
        <end position="229"/>
    </location>
</feature>
<organism evidence="3 4">
    <name type="scientific">Thelonectria olida</name>
    <dbReference type="NCBI Taxonomy" id="1576542"/>
    <lineage>
        <taxon>Eukaryota</taxon>
        <taxon>Fungi</taxon>
        <taxon>Dikarya</taxon>
        <taxon>Ascomycota</taxon>
        <taxon>Pezizomycotina</taxon>
        <taxon>Sordariomycetes</taxon>
        <taxon>Hypocreomycetidae</taxon>
        <taxon>Hypocreales</taxon>
        <taxon>Nectriaceae</taxon>
        <taxon>Thelonectria</taxon>
    </lineage>
</organism>
<gene>
    <name evidence="3" type="ORF">B0T10DRAFT_497755</name>
</gene>
<name>A0A9P8VWF8_9HYPO</name>
<feature type="compositionally biased region" description="Pro residues" evidence="2">
    <location>
        <begin position="188"/>
        <end position="197"/>
    </location>
</feature>
<accession>A0A9P8VWF8</accession>
<comment type="caution">
    <text evidence="3">The sequence shown here is derived from an EMBL/GenBank/DDBJ whole genome shotgun (WGS) entry which is preliminary data.</text>
</comment>
<keyword evidence="4" id="KW-1185">Reference proteome</keyword>
<protein>
    <submittedName>
        <fullName evidence="3">Uncharacterized protein</fullName>
    </submittedName>
</protein>
<keyword evidence="1" id="KW-0175">Coiled coil</keyword>
<evidence type="ECO:0000256" key="2">
    <source>
        <dbReference type="SAM" id="MobiDB-lite"/>
    </source>
</evidence>
<dbReference type="Proteomes" id="UP000777438">
    <property type="component" value="Unassembled WGS sequence"/>
</dbReference>
<dbReference type="EMBL" id="JAGPYM010000034">
    <property type="protein sequence ID" value="KAH6876567.1"/>
    <property type="molecule type" value="Genomic_DNA"/>
</dbReference>
<dbReference type="SUPFAM" id="SSF158855">
    <property type="entry name" value="Lipase chaperone-like"/>
    <property type="match status" value="1"/>
</dbReference>
<evidence type="ECO:0000256" key="1">
    <source>
        <dbReference type="SAM" id="Coils"/>
    </source>
</evidence>